<reference evidence="2 3" key="1">
    <citation type="submission" date="2014-06" db="EMBL/GenBank/DDBJ databases">
        <title>The draft genome sequence of Idiomarina salinarum ISL-52.</title>
        <authorList>
            <person name="Du J."/>
            <person name="Shao Z."/>
        </authorList>
    </citation>
    <scope>NUCLEOTIDE SEQUENCE [LARGE SCALE GENOMIC DNA]</scope>
    <source>
        <strain evidence="2 3">ISL-52</strain>
    </source>
</reference>
<proteinExistence type="predicted"/>
<evidence type="ECO:0000313" key="3">
    <source>
        <dbReference type="Proteomes" id="UP000054363"/>
    </source>
</evidence>
<keyword evidence="3" id="KW-1185">Reference proteome</keyword>
<keyword evidence="1" id="KW-0732">Signal</keyword>
<name>A0A094L8J1_9GAMM</name>
<dbReference type="RefSeq" id="WP_034775202.1">
    <property type="nucleotide sequence ID" value="NZ_JPER01000002.1"/>
</dbReference>
<organism evidence="2 3">
    <name type="scientific">Pseudidiomarina salinarum</name>
    <dbReference type="NCBI Taxonomy" id="435908"/>
    <lineage>
        <taxon>Bacteria</taxon>
        <taxon>Pseudomonadati</taxon>
        <taxon>Pseudomonadota</taxon>
        <taxon>Gammaproteobacteria</taxon>
        <taxon>Alteromonadales</taxon>
        <taxon>Idiomarinaceae</taxon>
        <taxon>Pseudidiomarina</taxon>
    </lineage>
</organism>
<protein>
    <recommendedName>
        <fullName evidence="4">Imelysin-like domain-containing protein</fullName>
    </recommendedName>
</protein>
<dbReference type="EMBL" id="JPER01000002">
    <property type="protein sequence ID" value="KFZ31138.1"/>
    <property type="molecule type" value="Genomic_DNA"/>
</dbReference>
<dbReference type="eggNOG" id="ENOG50301RS">
    <property type="taxonomic scope" value="Bacteria"/>
</dbReference>
<feature type="chain" id="PRO_5001901711" description="Imelysin-like domain-containing protein" evidence="1">
    <location>
        <begin position="23"/>
        <end position="236"/>
    </location>
</feature>
<dbReference type="AlphaFoldDB" id="A0A094L8J1"/>
<evidence type="ECO:0008006" key="4">
    <source>
        <dbReference type="Google" id="ProtNLM"/>
    </source>
</evidence>
<comment type="caution">
    <text evidence="2">The sequence shown here is derived from an EMBL/GenBank/DDBJ whole genome shotgun (WGS) entry which is preliminary data.</text>
</comment>
<sequence length="236" mass="26351">MSYAVSYPINYALIASAMALLALTGCSEPQQTAADDTDVVQIDPIEYSDARACAFADELAALDPEQPDLAQLRYLNEQWRDLKRVDAMSLIEERDSRAILTDFNYQLAEQSVDLLKQVAAITTETWDRIEGLRRFANDPDNMKVPDSIVRDFVSQLEACCLGPLEGNAVALLSEDKESVLYAIGRRAYFVERDVNQILNNERQLADYRTKINVLEAQLPEAPAVNADTDWVSCPPA</sequence>
<feature type="signal peptide" evidence="1">
    <location>
        <begin position="1"/>
        <end position="22"/>
    </location>
</feature>
<dbReference type="OrthoDB" id="6236642at2"/>
<gene>
    <name evidence="2" type="ORF">IDSA_06575</name>
</gene>
<dbReference type="Proteomes" id="UP000054363">
    <property type="component" value="Unassembled WGS sequence"/>
</dbReference>
<evidence type="ECO:0000313" key="2">
    <source>
        <dbReference type="EMBL" id="KFZ31138.1"/>
    </source>
</evidence>
<evidence type="ECO:0000256" key="1">
    <source>
        <dbReference type="SAM" id="SignalP"/>
    </source>
</evidence>
<accession>A0A094L8J1</accession>